<dbReference type="AlphaFoldDB" id="A0A371HQ32"/>
<feature type="non-terminal residue" evidence="1">
    <location>
        <position position="1"/>
    </location>
</feature>
<organism evidence="1 2">
    <name type="scientific">Mucuna pruriens</name>
    <name type="common">Velvet bean</name>
    <name type="synonym">Dolichos pruriens</name>
    <dbReference type="NCBI Taxonomy" id="157652"/>
    <lineage>
        <taxon>Eukaryota</taxon>
        <taxon>Viridiplantae</taxon>
        <taxon>Streptophyta</taxon>
        <taxon>Embryophyta</taxon>
        <taxon>Tracheophyta</taxon>
        <taxon>Spermatophyta</taxon>
        <taxon>Magnoliopsida</taxon>
        <taxon>eudicotyledons</taxon>
        <taxon>Gunneridae</taxon>
        <taxon>Pentapetalae</taxon>
        <taxon>rosids</taxon>
        <taxon>fabids</taxon>
        <taxon>Fabales</taxon>
        <taxon>Fabaceae</taxon>
        <taxon>Papilionoideae</taxon>
        <taxon>50 kb inversion clade</taxon>
        <taxon>NPAAA clade</taxon>
        <taxon>indigoferoid/millettioid clade</taxon>
        <taxon>Phaseoleae</taxon>
        <taxon>Mucuna</taxon>
    </lineage>
</organism>
<name>A0A371HQ32_MUCPR</name>
<evidence type="ECO:0000313" key="1">
    <source>
        <dbReference type="EMBL" id="RDY04899.1"/>
    </source>
</evidence>
<proteinExistence type="predicted"/>
<accession>A0A371HQ32</accession>
<dbReference type="SUPFAM" id="SSF56112">
    <property type="entry name" value="Protein kinase-like (PK-like)"/>
    <property type="match status" value="1"/>
</dbReference>
<evidence type="ECO:0008006" key="3">
    <source>
        <dbReference type="Google" id="ProtNLM"/>
    </source>
</evidence>
<dbReference type="STRING" id="157652.A0A371HQ32"/>
<dbReference type="PANTHER" id="PTHR47209">
    <property type="entry name" value="OS06G0639500 PROTEIN"/>
    <property type="match status" value="1"/>
</dbReference>
<gene>
    <name evidence="1" type="ORF">CR513_11322</name>
</gene>
<dbReference type="EMBL" id="QJKJ01001985">
    <property type="protein sequence ID" value="RDY04899.1"/>
    <property type="molecule type" value="Genomic_DNA"/>
</dbReference>
<dbReference type="OrthoDB" id="4062651at2759"/>
<dbReference type="PANTHER" id="PTHR47209:SF1">
    <property type="entry name" value="OS06G0639500 PROTEIN"/>
    <property type="match status" value="1"/>
</dbReference>
<dbReference type="Proteomes" id="UP000257109">
    <property type="component" value="Unassembled WGS sequence"/>
</dbReference>
<dbReference type="InterPro" id="IPR053293">
    <property type="entry name" value="OCM_Kinase"/>
</dbReference>
<comment type="caution">
    <text evidence="1">The sequence shown here is derived from an EMBL/GenBank/DDBJ whole genome shotgun (WGS) entry which is preliminary data.</text>
</comment>
<sequence length="90" mass="10560">MSRAMYRINLAQCVLELHSKGILILNLKQFNVLLNDNDQAILGDVVMLSFTRFLIPKLQITWLQKQWEPEVRGPISFETDYWGHCRNVDL</sequence>
<keyword evidence="2" id="KW-1185">Reference proteome</keyword>
<dbReference type="InterPro" id="IPR011009">
    <property type="entry name" value="Kinase-like_dom_sf"/>
</dbReference>
<protein>
    <recommendedName>
        <fullName evidence="3">Protein kinase domain-containing protein</fullName>
    </recommendedName>
</protein>
<reference evidence="1" key="1">
    <citation type="submission" date="2018-05" db="EMBL/GenBank/DDBJ databases">
        <title>Draft genome of Mucuna pruriens seed.</title>
        <authorList>
            <person name="Nnadi N.E."/>
            <person name="Vos R."/>
            <person name="Hasami M.H."/>
            <person name="Devisetty U.K."/>
            <person name="Aguiy J.C."/>
        </authorList>
    </citation>
    <scope>NUCLEOTIDE SEQUENCE [LARGE SCALE GENOMIC DNA]</scope>
    <source>
        <strain evidence="1">JCA_2017</strain>
    </source>
</reference>
<evidence type="ECO:0000313" key="2">
    <source>
        <dbReference type="Proteomes" id="UP000257109"/>
    </source>
</evidence>